<feature type="transmembrane region" description="Helical" evidence="10">
    <location>
        <begin position="130"/>
        <end position="151"/>
    </location>
</feature>
<dbReference type="InterPro" id="IPR002010">
    <property type="entry name" value="T3SS_IM_R"/>
</dbReference>
<keyword evidence="4 10" id="KW-1003">Cell membrane</keyword>
<evidence type="ECO:0000256" key="3">
    <source>
        <dbReference type="ARBA" id="ARBA00021717"/>
    </source>
</evidence>
<evidence type="ECO:0000256" key="7">
    <source>
        <dbReference type="ARBA" id="ARBA00023136"/>
    </source>
</evidence>
<comment type="function">
    <text evidence="1 10">Role in flagellar biosynthesis.</text>
</comment>
<comment type="similarity">
    <text evidence="2 10">Belongs to the FliR/MopE/SpaR family.</text>
</comment>
<dbReference type="AlphaFoldDB" id="A0A7C1FYG1"/>
<keyword evidence="6 10" id="KW-1133">Transmembrane helix</keyword>
<keyword evidence="11" id="KW-0282">Flagellum</keyword>
<dbReference type="GO" id="GO:0009425">
    <property type="term" value="C:bacterial-type flagellum basal body"/>
    <property type="evidence" value="ECO:0007669"/>
    <property type="project" value="UniProtKB-SubCell"/>
</dbReference>
<feature type="transmembrane region" description="Helical" evidence="10">
    <location>
        <begin position="12"/>
        <end position="33"/>
    </location>
</feature>
<keyword evidence="11" id="KW-0969">Cilium</keyword>
<dbReference type="GO" id="GO:0006605">
    <property type="term" value="P:protein targeting"/>
    <property type="evidence" value="ECO:0007669"/>
    <property type="project" value="UniProtKB-UniRule"/>
</dbReference>
<evidence type="ECO:0000256" key="2">
    <source>
        <dbReference type="ARBA" id="ARBA00009772"/>
    </source>
</evidence>
<keyword evidence="7 10" id="KW-0472">Membrane</keyword>
<feature type="transmembrane region" description="Helical" evidence="10">
    <location>
        <begin position="211"/>
        <end position="233"/>
    </location>
</feature>
<evidence type="ECO:0000256" key="8">
    <source>
        <dbReference type="ARBA" id="ARBA00023143"/>
    </source>
</evidence>
<dbReference type="GO" id="GO:0044780">
    <property type="term" value="P:bacterial-type flagellum assembly"/>
    <property type="evidence" value="ECO:0007669"/>
    <property type="project" value="UniProtKB-UniRule"/>
</dbReference>
<feature type="transmembrane region" description="Helical" evidence="10">
    <location>
        <begin position="186"/>
        <end position="204"/>
    </location>
</feature>
<feature type="transmembrane region" description="Helical" evidence="10">
    <location>
        <begin position="101"/>
        <end position="118"/>
    </location>
</feature>
<protein>
    <recommendedName>
        <fullName evidence="3 9">Flagellar biosynthetic protein FliR</fullName>
    </recommendedName>
</protein>
<dbReference type="PRINTS" id="PR00953">
    <property type="entry name" value="TYPE3IMRPROT"/>
</dbReference>
<sequence>MEVSTPLIPSSVALFVLVVTRIGLVLSLLPGFSGSAVPLPARVALAVVLALALTPFVRVEATALSQPTVFAVALARELVTGLALGLAVAAVFAAIEMAASLIGYQLGFGLAATFNPALGTHGTALNTLYLVLAALVFFGANGHHLLIGALARSFVLLPPGSALPDSETPAAVIGLTGAMFSDALRIGLPVAGSLLVADIGLGLLNRMVPQMSVFFVGLPAKILLGFLVLLLSIPFLLQLLAQATTDGLLGVVTRVLLAAR</sequence>
<comment type="caution">
    <text evidence="11">The sequence shown here is derived from an EMBL/GenBank/DDBJ whole genome shotgun (WGS) entry which is preliminary data.</text>
</comment>
<feature type="transmembrane region" description="Helical" evidence="10">
    <location>
        <begin position="39"/>
        <end position="57"/>
    </location>
</feature>
<evidence type="ECO:0000313" key="11">
    <source>
        <dbReference type="EMBL" id="HEF66287.1"/>
    </source>
</evidence>
<evidence type="ECO:0000256" key="6">
    <source>
        <dbReference type="ARBA" id="ARBA00022989"/>
    </source>
</evidence>
<evidence type="ECO:0000256" key="5">
    <source>
        <dbReference type="ARBA" id="ARBA00022692"/>
    </source>
</evidence>
<organism evidence="11">
    <name type="scientific">Thermomicrobium roseum</name>
    <dbReference type="NCBI Taxonomy" id="500"/>
    <lineage>
        <taxon>Bacteria</taxon>
        <taxon>Pseudomonadati</taxon>
        <taxon>Thermomicrobiota</taxon>
        <taxon>Thermomicrobia</taxon>
        <taxon>Thermomicrobiales</taxon>
        <taxon>Thermomicrobiaceae</taxon>
        <taxon>Thermomicrobium</taxon>
    </lineage>
</organism>
<feature type="transmembrane region" description="Helical" evidence="10">
    <location>
        <begin position="69"/>
        <end position="95"/>
    </location>
</feature>
<dbReference type="Pfam" id="PF01311">
    <property type="entry name" value="Bac_export_1"/>
    <property type="match status" value="1"/>
</dbReference>
<keyword evidence="5 10" id="KW-0812">Transmembrane</keyword>
<name>A0A7C1FYG1_THERO</name>
<dbReference type="GO" id="GO:0005886">
    <property type="term" value="C:plasma membrane"/>
    <property type="evidence" value="ECO:0007669"/>
    <property type="project" value="UniProtKB-SubCell"/>
</dbReference>
<evidence type="ECO:0000256" key="9">
    <source>
        <dbReference type="NCBIfam" id="TIGR01400"/>
    </source>
</evidence>
<accession>A0A7C1FYG1</accession>
<evidence type="ECO:0000256" key="4">
    <source>
        <dbReference type="ARBA" id="ARBA00022475"/>
    </source>
</evidence>
<comment type="subcellular location">
    <subcellularLocation>
        <location evidence="10">Cell membrane</location>
        <topology evidence="10">Multi-pass membrane protein</topology>
    </subcellularLocation>
    <subcellularLocation>
        <location evidence="10">Bacterial flagellum basal body</location>
    </subcellularLocation>
</comment>
<dbReference type="PANTHER" id="PTHR30065">
    <property type="entry name" value="FLAGELLAR BIOSYNTHETIC PROTEIN FLIR"/>
    <property type="match status" value="1"/>
</dbReference>
<dbReference type="NCBIfam" id="TIGR01400">
    <property type="entry name" value="fliR"/>
    <property type="match status" value="1"/>
</dbReference>
<evidence type="ECO:0000256" key="10">
    <source>
        <dbReference type="RuleBase" id="RU362071"/>
    </source>
</evidence>
<keyword evidence="8 10" id="KW-0975">Bacterial flagellum</keyword>
<evidence type="ECO:0000256" key="1">
    <source>
        <dbReference type="ARBA" id="ARBA00002578"/>
    </source>
</evidence>
<dbReference type="InterPro" id="IPR006303">
    <property type="entry name" value="FliR"/>
</dbReference>
<proteinExistence type="inferred from homology"/>
<dbReference type="PANTHER" id="PTHR30065:SF1">
    <property type="entry name" value="SURFACE PRESENTATION OF ANTIGENS PROTEIN SPAR"/>
    <property type="match status" value="1"/>
</dbReference>
<gene>
    <name evidence="11" type="primary">fliR</name>
    <name evidence="11" type="ORF">ENP47_11935</name>
</gene>
<keyword evidence="11" id="KW-0966">Cell projection</keyword>
<dbReference type="EMBL" id="DSJL01000011">
    <property type="protein sequence ID" value="HEF66287.1"/>
    <property type="molecule type" value="Genomic_DNA"/>
</dbReference>
<reference evidence="11" key="1">
    <citation type="journal article" date="2020" name="mSystems">
        <title>Genome- and Community-Level Interaction Insights into Carbon Utilization and Element Cycling Functions of Hydrothermarchaeota in Hydrothermal Sediment.</title>
        <authorList>
            <person name="Zhou Z."/>
            <person name="Liu Y."/>
            <person name="Xu W."/>
            <person name="Pan J."/>
            <person name="Luo Z.H."/>
            <person name="Li M."/>
        </authorList>
    </citation>
    <scope>NUCLEOTIDE SEQUENCE [LARGE SCALE GENOMIC DNA]</scope>
    <source>
        <strain evidence="11">SpSt-222</strain>
    </source>
</reference>